<sequence length="244" mass="26435">MPKSSSELYRRLASQKHGIPQFTPEPNDNLPVEYKKVGVSIGDIGIWSDDSFDVLFNTCWPAEHSINGVHGVPKDFIPFPLNTRDISRRPYHSAGSVIASAKVAEVNLAVGASSTVSPFVPATLGSSLSFTIQSKQGAILVLPEGATRENLLPVEAFRAHVRKSSAQWYNFARDRLPMSGSLFVVTGCDKTASWGIATVSETRGTIGFSLNFTVAGVAEGTLVPRYEWRDFGSATVRTSPQYGL</sequence>
<name>A0AAD7B9E7_9AGAR</name>
<evidence type="ECO:0000313" key="1">
    <source>
        <dbReference type="EMBL" id="KAJ7614150.1"/>
    </source>
</evidence>
<gene>
    <name evidence="1" type="ORF">FB45DRAFT_1111275</name>
</gene>
<feature type="non-terminal residue" evidence="1">
    <location>
        <position position="244"/>
    </location>
</feature>
<evidence type="ECO:0000313" key="2">
    <source>
        <dbReference type="Proteomes" id="UP001221142"/>
    </source>
</evidence>
<accession>A0AAD7B9E7</accession>
<proteinExistence type="predicted"/>
<dbReference type="AlphaFoldDB" id="A0AAD7B9E7"/>
<reference evidence="1" key="1">
    <citation type="submission" date="2023-03" db="EMBL/GenBank/DDBJ databases">
        <title>Massive genome expansion in bonnet fungi (Mycena s.s.) driven by repeated elements and novel gene families across ecological guilds.</title>
        <authorList>
            <consortium name="Lawrence Berkeley National Laboratory"/>
            <person name="Harder C.B."/>
            <person name="Miyauchi S."/>
            <person name="Viragh M."/>
            <person name="Kuo A."/>
            <person name="Thoen E."/>
            <person name="Andreopoulos B."/>
            <person name="Lu D."/>
            <person name="Skrede I."/>
            <person name="Drula E."/>
            <person name="Henrissat B."/>
            <person name="Morin E."/>
            <person name="Kohler A."/>
            <person name="Barry K."/>
            <person name="LaButti K."/>
            <person name="Morin E."/>
            <person name="Salamov A."/>
            <person name="Lipzen A."/>
            <person name="Mereny Z."/>
            <person name="Hegedus B."/>
            <person name="Baldrian P."/>
            <person name="Stursova M."/>
            <person name="Weitz H."/>
            <person name="Taylor A."/>
            <person name="Grigoriev I.V."/>
            <person name="Nagy L.G."/>
            <person name="Martin F."/>
            <person name="Kauserud H."/>
        </authorList>
    </citation>
    <scope>NUCLEOTIDE SEQUENCE</scope>
    <source>
        <strain evidence="1">9284</strain>
    </source>
</reference>
<keyword evidence="2" id="KW-1185">Reference proteome</keyword>
<dbReference type="Proteomes" id="UP001221142">
    <property type="component" value="Unassembled WGS sequence"/>
</dbReference>
<protein>
    <submittedName>
        <fullName evidence="1">Uncharacterized protein</fullName>
    </submittedName>
</protein>
<organism evidence="1 2">
    <name type="scientific">Roridomyces roridus</name>
    <dbReference type="NCBI Taxonomy" id="1738132"/>
    <lineage>
        <taxon>Eukaryota</taxon>
        <taxon>Fungi</taxon>
        <taxon>Dikarya</taxon>
        <taxon>Basidiomycota</taxon>
        <taxon>Agaricomycotina</taxon>
        <taxon>Agaricomycetes</taxon>
        <taxon>Agaricomycetidae</taxon>
        <taxon>Agaricales</taxon>
        <taxon>Marasmiineae</taxon>
        <taxon>Mycenaceae</taxon>
        <taxon>Roridomyces</taxon>
    </lineage>
</organism>
<comment type="caution">
    <text evidence="1">The sequence shown here is derived from an EMBL/GenBank/DDBJ whole genome shotgun (WGS) entry which is preliminary data.</text>
</comment>
<dbReference type="EMBL" id="JARKIF010000027">
    <property type="protein sequence ID" value="KAJ7614150.1"/>
    <property type="molecule type" value="Genomic_DNA"/>
</dbReference>